<feature type="transmembrane region" description="Helical" evidence="1">
    <location>
        <begin position="308"/>
        <end position="328"/>
    </location>
</feature>
<protein>
    <submittedName>
        <fullName evidence="2">Uncharacterized protein</fullName>
    </submittedName>
</protein>
<dbReference type="AlphaFoldDB" id="A0A9W4UF10"/>
<accession>A0A9W4UF10</accession>
<keyword evidence="1" id="KW-0812">Transmembrane</keyword>
<keyword evidence="3" id="KW-1185">Reference proteome</keyword>
<evidence type="ECO:0000313" key="3">
    <source>
        <dbReference type="Proteomes" id="UP001152607"/>
    </source>
</evidence>
<dbReference type="EMBL" id="CAOQHR010000004">
    <property type="protein sequence ID" value="CAI6333807.1"/>
    <property type="molecule type" value="Genomic_DNA"/>
</dbReference>
<proteinExistence type="predicted"/>
<keyword evidence="1" id="KW-0472">Membrane</keyword>
<keyword evidence="1" id="KW-1133">Transmembrane helix</keyword>
<organism evidence="2 3">
    <name type="scientific">Periconia digitata</name>
    <dbReference type="NCBI Taxonomy" id="1303443"/>
    <lineage>
        <taxon>Eukaryota</taxon>
        <taxon>Fungi</taxon>
        <taxon>Dikarya</taxon>
        <taxon>Ascomycota</taxon>
        <taxon>Pezizomycotina</taxon>
        <taxon>Dothideomycetes</taxon>
        <taxon>Pleosporomycetidae</taxon>
        <taxon>Pleosporales</taxon>
        <taxon>Massarineae</taxon>
        <taxon>Periconiaceae</taxon>
        <taxon>Periconia</taxon>
    </lineage>
</organism>
<evidence type="ECO:0000313" key="2">
    <source>
        <dbReference type="EMBL" id="CAI6333807.1"/>
    </source>
</evidence>
<reference evidence="2" key="1">
    <citation type="submission" date="2023-01" db="EMBL/GenBank/DDBJ databases">
        <authorList>
            <person name="Van Ghelder C."/>
            <person name="Rancurel C."/>
        </authorList>
    </citation>
    <scope>NUCLEOTIDE SEQUENCE</scope>
    <source>
        <strain evidence="2">CNCM I-4278</strain>
    </source>
</reference>
<gene>
    <name evidence="2" type="ORF">PDIGIT_LOCUS6856</name>
</gene>
<dbReference type="OrthoDB" id="5394254at2759"/>
<feature type="transmembrane region" description="Helical" evidence="1">
    <location>
        <begin position="111"/>
        <end position="138"/>
    </location>
</feature>
<feature type="transmembrane region" description="Helical" evidence="1">
    <location>
        <begin position="33"/>
        <end position="52"/>
    </location>
</feature>
<dbReference type="Proteomes" id="UP001152607">
    <property type="component" value="Unassembled WGS sequence"/>
</dbReference>
<comment type="caution">
    <text evidence="2">The sequence shown here is derived from an EMBL/GenBank/DDBJ whole genome shotgun (WGS) entry which is preliminary data.</text>
</comment>
<sequence>MAPPALVDRGSPKVIPNSTRPLKPSRLPSRLRLVILLVLNLGLQAGLLSASYEYLGINELGSISKQTDPSDLITPLARLAYKVVVVWLGWKLNYDFIDISALTAITNLPYAYLLMTYFNISITAAAATALSEIVAIALPTYLLRPRSAINNHNAPVPNRYLLNSFQVNISNFLLAIGVYVAVLYSALKTGQLNTFLVSYGDVKTVELAYEQAANPWTLLAHLLIAGAATKTFILNPSIGAAPAPGDVAPVEQFDPASANLSQTLKHNFWFFSQRTRTLIKQTSIASAFLMVNTVRKCLSLDGFSNTAAAGYAGLWVVANIICAGWWVWVGDADS</sequence>
<feature type="transmembrane region" description="Helical" evidence="1">
    <location>
        <begin position="169"/>
        <end position="187"/>
    </location>
</feature>
<name>A0A9W4UF10_9PLEO</name>
<evidence type="ECO:0000256" key="1">
    <source>
        <dbReference type="SAM" id="Phobius"/>
    </source>
</evidence>